<sequence length="270" mass="27950">MTALTFTLKSPLQQRLDVSPLVPDVLLGKSEKEIALLPLQYGNRRIAAAELFDIEGSDAESVCISGSPKLDFAGRAMTRGALKIEGDAGAYLGMQMKGGRLCVSGSAGLYAACELKGGLVEIAGDTGDLLGAALPGNKKGMSEGIVIVRGSAGDRVGDHMRRGSILIEGRAGAYLGARMTAGTIAVRGDIGPCAGYAMKRGTLLLYGSSSAIGATFNDCGLHTLGFLPLLLKGYEGLNTCFSDPQARCARVRRLAGDLSVQGKGEILLVA</sequence>
<dbReference type="Proteomes" id="UP000503004">
    <property type="component" value="Chromosome"/>
</dbReference>
<dbReference type="InterPro" id="IPR036485">
    <property type="entry name" value="Glu_synth_asu_C_sf"/>
</dbReference>
<dbReference type="Gene3D" id="2.160.20.60">
    <property type="entry name" value="Glutamate synthase, alpha subunit, C-terminal domain"/>
    <property type="match status" value="1"/>
</dbReference>
<organism evidence="1 2">
    <name type="scientific">Methylococcus geothermalis</name>
    <dbReference type="NCBI Taxonomy" id="2681310"/>
    <lineage>
        <taxon>Bacteria</taxon>
        <taxon>Pseudomonadati</taxon>
        <taxon>Pseudomonadota</taxon>
        <taxon>Gammaproteobacteria</taxon>
        <taxon>Methylococcales</taxon>
        <taxon>Methylococcaceae</taxon>
        <taxon>Methylococcus</taxon>
    </lineage>
</organism>
<dbReference type="EMBL" id="CP046565">
    <property type="protein sequence ID" value="QJD29132.1"/>
    <property type="molecule type" value="Genomic_DNA"/>
</dbReference>
<gene>
    <name evidence="1" type="ORF">GNH96_03560</name>
</gene>
<evidence type="ECO:0000313" key="1">
    <source>
        <dbReference type="EMBL" id="QJD29132.1"/>
    </source>
</evidence>
<dbReference type="InterPro" id="IPR017550">
    <property type="entry name" value="Formylmethanofuran_DH_suC"/>
</dbReference>
<dbReference type="CDD" id="cd00980">
    <property type="entry name" value="FwdC/FmdC"/>
    <property type="match status" value="1"/>
</dbReference>
<dbReference type="AlphaFoldDB" id="A0A858Q5J8"/>
<protein>
    <submittedName>
        <fullName evidence="1">Formylmethanofuran dehydrogenase subunit C</fullName>
    </submittedName>
</protein>
<evidence type="ECO:0000313" key="2">
    <source>
        <dbReference type="Proteomes" id="UP000503004"/>
    </source>
</evidence>
<dbReference type="PANTHER" id="PTHR39673:SF5">
    <property type="entry name" value="TUNGSTEN-CONTAINING FORMYLMETHANOFURAN DEHYDROGENASE 2 SUBUNIT C"/>
    <property type="match status" value="1"/>
</dbReference>
<proteinExistence type="predicted"/>
<dbReference type="PANTHER" id="PTHR39673">
    <property type="entry name" value="TUNGSTEN FORMYLMETHANOFURAN DEHYDROGENASE, SUBUNIT C (FWDC)"/>
    <property type="match status" value="1"/>
</dbReference>
<accession>A0A858Q5J8</accession>
<dbReference type="RefSeq" id="WP_169602345.1">
    <property type="nucleotide sequence ID" value="NZ_CP046565.1"/>
</dbReference>
<dbReference type="SUPFAM" id="SSF69336">
    <property type="entry name" value="Alpha subunit of glutamate synthase, C-terminal domain"/>
    <property type="match status" value="1"/>
</dbReference>
<dbReference type="KEGG" id="metu:GNH96_03560"/>
<dbReference type="GO" id="GO:0015948">
    <property type="term" value="P:methanogenesis"/>
    <property type="evidence" value="ECO:0007669"/>
    <property type="project" value="InterPro"/>
</dbReference>
<reference evidence="2" key="1">
    <citation type="submission" date="2019-12" db="EMBL/GenBank/DDBJ databases">
        <authorList>
            <person name="Awala S.I."/>
            <person name="Rhee S.K."/>
        </authorList>
    </citation>
    <scope>NUCLEOTIDE SEQUENCE [LARGE SCALE GENOMIC DNA]</scope>
    <source>
        <strain evidence="2">IM1</strain>
    </source>
</reference>
<keyword evidence="2" id="KW-1185">Reference proteome</keyword>
<dbReference type="GO" id="GO:0018493">
    <property type="term" value="F:formylmethanofuran dehydrogenase activity"/>
    <property type="evidence" value="ECO:0007669"/>
    <property type="project" value="InterPro"/>
</dbReference>
<name>A0A858Q5J8_9GAMM</name>
<dbReference type="GO" id="GO:0046914">
    <property type="term" value="F:transition metal ion binding"/>
    <property type="evidence" value="ECO:0007669"/>
    <property type="project" value="InterPro"/>
</dbReference>
<dbReference type="NCBIfam" id="TIGR03122">
    <property type="entry name" value="one_C_dehyd_C"/>
    <property type="match status" value="1"/>
</dbReference>